<dbReference type="AlphaFoldDB" id="A0A9D5CZJ7"/>
<dbReference type="InterPro" id="IPR046341">
    <property type="entry name" value="SET_dom_sf"/>
</dbReference>
<dbReference type="Gene3D" id="6.10.140.2220">
    <property type="match status" value="1"/>
</dbReference>
<dbReference type="PANTHER" id="PTHR12197">
    <property type="entry name" value="HISTONE-LYSINE N-METHYLTRANSFERASE SMYD"/>
    <property type="match status" value="1"/>
</dbReference>
<dbReference type="Pfam" id="PF00856">
    <property type="entry name" value="SET"/>
    <property type="match status" value="1"/>
</dbReference>
<gene>
    <name evidence="3" type="ORF">J5N97_010528</name>
</gene>
<evidence type="ECO:0000313" key="4">
    <source>
        <dbReference type="Proteomes" id="UP001085076"/>
    </source>
</evidence>
<dbReference type="PROSITE" id="PS50280">
    <property type="entry name" value="SET"/>
    <property type="match status" value="1"/>
</dbReference>
<dbReference type="SUPFAM" id="SSF82199">
    <property type="entry name" value="SET domain"/>
    <property type="match status" value="1"/>
</dbReference>
<accession>A0A9D5CZJ7</accession>
<dbReference type="EMBL" id="JAGGNH010000002">
    <property type="protein sequence ID" value="KAJ0982273.1"/>
    <property type="molecule type" value="Genomic_DNA"/>
</dbReference>
<feature type="domain" description="SET" evidence="2">
    <location>
        <begin position="55"/>
        <end position="315"/>
    </location>
</feature>
<dbReference type="Gene3D" id="1.10.220.160">
    <property type="match status" value="1"/>
</dbReference>
<dbReference type="PANTHER" id="PTHR12197:SF298">
    <property type="entry name" value="HISTONE-LYSINE N-METHYLTRANSFERASE ATXR4"/>
    <property type="match status" value="1"/>
</dbReference>
<dbReference type="SMART" id="SM00317">
    <property type="entry name" value="SET"/>
    <property type="match status" value="1"/>
</dbReference>
<comment type="caution">
    <text evidence="3">The sequence shown here is derived from an EMBL/GenBank/DDBJ whole genome shotgun (WGS) entry which is preliminary data.</text>
</comment>
<dbReference type="InterPro" id="IPR001214">
    <property type="entry name" value="SET_dom"/>
</dbReference>
<evidence type="ECO:0000259" key="2">
    <source>
        <dbReference type="PROSITE" id="PS50280"/>
    </source>
</evidence>
<protein>
    <recommendedName>
        <fullName evidence="2">SET domain-containing protein</fullName>
    </recommendedName>
</protein>
<evidence type="ECO:0000313" key="3">
    <source>
        <dbReference type="EMBL" id="KAJ0982273.1"/>
    </source>
</evidence>
<evidence type="ECO:0000256" key="1">
    <source>
        <dbReference type="SAM" id="MobiDB-lite"/>
    </source>
</evidence>
<reference evidence="3" key="1">
    <citation type="submission" date="2021-03" db="EMBL/GenBank/DDBJ databases">
        <authorList>
            <person name="Li Z."/>
            <person name="Yang C."/>
        </authorList>
    </citation>
    <scope>NUCLEOTIDE SEQUENCE</scope>
    <source>
        <strain evidence="3">Dzin_1.0</strain>
        <tissue evidence="3">Leaf</tissue>
    </source>
</reference>
<dbReference type="Gene3D" id="2.170.270.10">
    <property type="entry name" value="SET domain"/>
    <property type="match status" value="1"/>
</dbReference>
<dbReference type="GO" id="GO:0005634">
    <property type="term" value="C:nucleus"/>
    <property type="evidence" value="ECO:0007669"/>
    <property type="project" value="TreeGrafter"/>
</dbReference>
<feature type="region of interest" description="Disordered" evidence="1">
    <location>
        <begin position="31"/>
        <end position="56"/>
    </location>
</feature>
<dbReference type="OrthoDB" id="438641at2759"/>
<reference evidence="3" key="2">
    <citation type="journal article" date="2022" name="Hortic Res">
        <title>The genome of Dioscorea zingiberensis sheds light on the biosynthesis, origin and evolution of the medicinally important diosgenin saponins.</title>
        <authorList>
            <person name="Li Y."/>
            <person name="Tan C."/>
            <person name="Li Z."/>
            <person name="Guo J."/>
            <person name="Li S."/>
            <person name="Chen X."/>
            <person name="Wang C."/>
            <person name="Dai X."/>
            <person name="Yang H."/>
            <person name="Song W."/>
            <person name="Hou L."/>
            <person name="Xu J."/>
            <person name="Tong Z."/>
            <person name="Xu A."/>
            <person name="Yuan X."/>
            <person name="Wang W."/>
            <person name="Yang Q."/>
            <person name="Chen L."/>
            <person name="Sun Z."/>
            <person name="Wang K."/>
            <person name="Pan B."/>
            <person name="Chen J."/>
            <person name="Bao Y."/>
            <person name="Liu F."/>
            <person name="Qi X."/>
            <person name="Gang D.R."/>
            <person name="Wen J."/>
            <person name="Li J."/>
        </authorList>
    </citation>
    <scope>NUCLEOTIDE SEQUENCE</scope>
    <source>
        <strain evidence="3">Dzin_1.0</strain>
    </source>
</reference>
<name>A0A9D5CZJ7_9LILI</name>
<proteinExistence type="predicted"/>
<organism evidence="3 4">
    <name type="scientific">Dioscorea zingiberensis</name>
    <dbReference type="NCBI Taxonomy" id="325984"/>
    <lineage>
        <taxon>Eukaryota</taxon>
        <taxon>Viridiplantae</taxon>
        <taxon>Streptophyta</taxon>
        <taxon>Embryophyta</taxon>
        <taxon>Tracheophyta</taxon>
        <taxon>Spermatophyta</taxon>
        <taxon>Magnoliopsida</taxon>
        <taxon>Liliopsida</taxon>
        <taxon>Dioscoreales</taxon>
        <taxon>Dioscoreaceae</taxon>
        <taxon>Dioscorea</taxon>
    </lineage>
</organism>
<dbReference type="InterPro" id="IPR050869">
    <property type="entry name" value="H3K4_H4K5_MeTrfase"/>
</dbReference>
<dbReference type="CDD" id="cd20071">
    <property type="entry name" value="SET_SMYD"/>
    <property type="match status" value="1"/>
</dbReference>
<dbReference type="Proteomes" id="UP001085076">
    <property type="component" value="Miscellaneous, Linkage group lg02"/>
</dbReference>
<sequence length="400" mass="44672">MFSSAGSIVLRRRASSELRQLLTVLRQLSHSPFSTHTSSPEKDDYSGKSTKLGPPPIQVSLTESAGRGVFATRRIGAGELIHTAEPLVTHPAPSGRDAPHVCYYCLRLLGKRDGVLVATAPNGGLWYFCGDVCRERAKVFLEVERKADWSFYDKHCRMRQLKYPFMVKRVACMVISGGASADCLDILQPAFLHPETIIEMEEEFELLKATFLKAQINDELIAFLTKQWYIGILARLRINSFRIELIGGSYENLLASAASVVEGEAAVGNAVYMLPSFYNHDCDPNVNILWIENADAKIRALRDIEAGEELRICYIDASMDCKARQTLLAEGFGFQCHCLRKEQAKAISKTLLYKRKLCLSSAKLIVKALVLASVQMVTSDLRAANLFILLNIIILFRFKT</sequence>
<keyword evidence="4" id="KW-1185">Reference proteome</keyword>